<keyword evidence="5" id="KW-1185">Reference proteome</keyword>
<dbReference type="Pfam" id="PF00201">
    <property type="entry name" value="UDPGT"/>
    <property type="match status" value="1"/>
</dbReference>
<dbReference type="FunFam" id="3.40.50.2000:FF:000056">
    <property type="entry name" value="Glycosyltransferase"/>
    <property type="match status" value="1"/>
</dbReference>
<dbReference type="EMBL" id="RWGY01000118">
    <property type="protein sequence ID" value="TVU03995.1"/>
    <property type="molecule type" value="Genomic_DNA"/>
</dbReference>
<dbReference type="AlphaFoldDB" id="A0A5J9SY96"/>
<name>A0A5J9SY96_9POAL</name>
<dbReference type="Gene3D" id="3.40.50.2000">
    <property type="entry name" value="Glycogen Phosphorylase B"/>
    <property type="match status" value="1"/>
</dbReference>
<protein>
    <recommendedName>
        <fullName evidence="6">UDP-glycosyltransferases domain-containing protein</fullName>
    </recommendedName>
</protein>
<keyword evidence="2" id="KW-0328">Glycosyltransferase</keyword>
<evidence type="ECO:0000256" key="1">
    <source>
        <dbReference type="ARBA" id="ARBA00009995"/>
    </source>
</evidence>
<dbReference type="PANTHER" id="PTHR48048:SF30">
    <property type="entry name" value="GLYCOSYLTRANSFERASE"/>
    <property type="match status" value="1"/>
</dbReference>
<sequence>MLEAGKRLVANCSRDLSLTVLGMPPPTPESAAEVADLGRLRGGWHITEMAYGLERSGHRFLCVLRGQPEAGGQHPTDANVEVLPECFIERTRGKGLVWPTSAPQKEILAHASVGGFVTHCGWNSVLESLWFGVPMVPWPLYAEQHYNAFVVVSDVAVAVTMKTDRARDNWVDSAELERAVKSLMDMGGDEEGRKAREKAMEMKDACRKAVEKGGSSYSALQSLFTRAAVSR</sequence>
<organism evidence="4 5">
    <name type="scientific">Eragrostis curvula</name>
    <name type="common">weeping love grass</name>
    <dbReference type="NCBI Taxonomy" id="38414"/>
    <lineage>
        <taxon>Eukaryota</taxon>
        <taxon>Viridiplantae</taxon>
        <taxon>Streptophyta</taxon>
        <taxon>Embryophyta</taxon>
        <taxon>Tracheophyta</taxon>
        <taxon>Spermatophyta</taxon>
        <taxon>Magnoliopsida</taxon>
        <taxon>Liliopsida</taxon>
        <taxon>Poales</taxon>
        <taxon>Poaceae</taxon>
        <taxon>PACMAD clade</taxon>
        <taxon>Chloridoideae</taxon>
        <taxon>Eragrostideae</taxon>
        <taxon>Eragrostidinae</taxon>
        <taxon>Eragrostis</taxon>
    </lineage>
</organism>
<dbReference type="GO" id="GO:0035251">
    <property type="term" value="F:UDP-glucosyltransferase activity"/>
    <property type="evidence" value="ECO:0007669"/>
    <property type="project" value="InterPro"/>
</dbReference>
<dbReference type="InterPro" id="IPR050481">
    <property type="entry name" value="UDP-glycosyltransf_plant"/>
</dbReference>
<reference evidence="4 5" key="1">
    <citation type="journal article" date="2019" name="Sci. Rep.">
        <title>A high-quality genome of Eragrostis curvula grass provides insights into Poaceae evolution and supports new strategies to enhance forage quality.</title>
        <authorList>
            <person name="Carballo J."/>
            <person name="Santos B.A.C.M."/>
            <person name="Zappacosta D."/>
            <person name="Garbus I."/>
            <person name="Selva J.P."/>
            <person name="Gallo C.A."/>
            <person name="Diaz A."/>
            <person name="Albertini E."/>
            <person name="Caccamo M."/>
            <person name="Echenique V."/>
        </authorList>
    </citation>
    <scope>NUCLEOTIDE SEQUENCE [LARGE SCALE GENOMIC DNA]</scope>
    <source>
        <strain evidence="5">cv. Victoria</strain>
        <tissue evidence="4">Leaf</tissue>
    </source>
</reference>
<keyword evidence="3" id="KW-0808">Transferase</keyword>
<evidence type="ECO:0000256" key="3">
    <source>
        <dbReference type="ARBA" id="ARBA00022679"/>
    </source>
</evidence>
<evidence type="ECO:0000313" key="5">
    <source>
        <dbReference type="Proteomes" id="UP000324897"/>
    </source>
</evidence>
<dbReference type="SUPFAM" id="SSF53756">
    <property type="entry name" value="UDP-Glycosyltransferase/glycogen phosphorylase"/>
    <property type="match status" value="1"/>
</dbReference>
<dbReference type="OrthoDB" id="784214at2759"/>
<dbReference type="Proteomes" id="UP000324897">
    <property type="component" value="Unassembled WGS sequence"/>
</dbReference>
<evidence type="ECO:0008006" key="6">
    <source>
        <dbReference type="Google" id="ProtNLM"/>
    </source>
</evidence>
<evidence type="ECO:0000313" key="4">
    <source>
        <dbReference type="EMBL" id="TVU03995.1"/>
    </source>
</evidence>
<feature type="non-terminal residue" evidence="4">
    <location>
        <position position="1"/>
    </location>
</feature>
<comment type="caution">
    <text evidence="4">The sequence shown here is derived from an EMBL/GenBank/DDBJ whole genome shotgun (WGS) entry which is preliminary data.</text>
</comment>
<comment type="similarity">
    <text evidence="1">Belongs to the UDP-glycosyltransferase family.</text>
</comment>
<accession>A0A5J9SY96</accession>
<gene>
    <name evidence="4" type="ORF">EJB05_50446</name>
</gene>
<dbReference type="Gramene" id="TVU03995">
    <property type="protein sequence ID" value="TVU03995"/>
    <property type="gene ID" value="EJB05_50446"/>
</dbReference>
<dbReference type="CDD" id="cd03784">
    <property type="entry name" value="GT1_Gtf-like"/>
    <property type="match status" value="1"/>
</dbReference>
<evidence type="ECO:0000256" key="2">
    <source>
        <dbReference type="ARBA" id="ARBA00022676"/>
    </source>
</evidence>
<dbReference type="PANTHER" id="PTHR48048">
    <property type="entry name" value="GLYCOSYLTRANSFERASE"/>
    <property type="match status" value="1"/>
</dbReference>
<dbReference type="InterPro" id="IPR002213">
    <property type="entry name" value="UDP_glucos_trans"/>
</dbReference>
<proteinExistence type="inferred from homology"/>